<evidence type="ECO:0000313" key="2">
    <source>
        <dbReference type="Proteomes" id="UP000319204"/>
    </source>
</evidence>
<dbReference type="AlphaFoldDB" id="A0A5N5IW59"/>
<dbReference type="OrthoDB" id="824329at2"/>
<sequence>MFCLAVSTVIGQSLSGKLNVEGWNKITEWKSQEPVSLFKNFRDGKHKILFRFKNTSGDKDIVLFQMKTTLAHNGKTIGSSQRSDWPWLPGDMYVPVEAFDFIPLLQKAANGNKGKLMPGTYEIRLEMKPAQRDAQPIHTTLTFKII</sequence>
<gene>
    <name evidence="1" type="ORF">FOT42_011070</name>
</gene>
<proteinExistence type="predicted"/>
<evidence type="ECO:0000313" key="1">
    <source>
        <dbReference type="EMBL" id="KAB5487669.1"/>
    </source>
</evidence>
<dbReference type="EMBL" id="VNIK02000007">
    <property type="protein sequence ID" value="KAB5487669.1"/>
    <property type="molecule type" value="Genomic_DNA"/>
</dbReference>
<reference evidence="1" key="1">
    <citation type="submission" date="2019-10" db="EMBL/GenBank/DDBJ databases">
        <title>Muricauda hadale sp. nov., a piezophilic bacterium isolated from hadopelagic water of the Mariana Trench.</title>
        <authorList>
            <person name="Wei Y."/>
        </authorList>
    </citation>
    <scope>NUCLEOTIDE SEQUENCE [LARGE SCALE GENOMIC DNA]</scope>
    <source>
        <strain evidence="1">MT-229</strain>
    </source>
</reference>
<keyword evidence="2" id="KW-1185">Reference proteome</keyword>
<dbReference type="Proteomes" id="UP000319204">
    <property type="component" value="Unassembled WGS sequence"/>
</dbReference>
<protein>
    <submittedName>
        <fullName evidence="1">Uncharacterized protein</fullName>
    </submittedName>
</protein>
<comment type="caution">
    <text evidence="1">The sequence shown here is derived from an EMBL/GenBank/DDBJ whole genome shotgun (WGS) entry which is preliminary data.</text>
</comment>
<organism evidence="1 2">
    <name type="scientific">Flagellimonas hadalis</name>
    <dbReference type="NCBI Taxonomy" id="2597517"/>
    <lineage>
        <taxon>Bacteria</taxon>
        <taxon>Pseudomonadati</taxon>
        <taxon>Bacteroidota</taxon>
        <taxon>Flavobacteriia</taxon>
        <taxon>Flavobacteriales</taxon>
        <taxon>Flavobacteriaceae</taxon>
        <taxon>Flagellimonas</taxon>
    </lineage>
</organism>
<accession>A0A5N5IW59</accession>
<name>A0A5N5IW59_9FLAO</name>